<dbReference type="InterPro" id="IPR007387">
    <property type="entry name" value="TRAP_DctQ"/>
</dbReference>
<dbReference type="GO" id="GO:0015740">
    <property type="term" value="P:C4-dicarboxylate transport"/>
    <property type="evidence" value="ECO:0007669"/>
    <property type="project" value="TreeGrafter"/>
</dbReference>
<evidence type="ECO:0000256" key="8">
    <source>
        <dbReference type="ARBA" id="ARBA00038436"/>
    </source>
</evidence>
<dbReference type="GO" id="GO:0022857">
    <property type="term" value="F:transmembrane transporter activity"/>
    <property type="evidence" value="ECO:0007669"/>
    <property type="project" value="UniProtKB-UniRule"/>
</dbReference>
<feature type="region of interest" description="Disordered" evidence="10">
    <location>
        <begin position="140"/>
        <end position="160"/>
    </location>
</feature>
<dbReference type="PANTHER" id="PTHR35011:SF2">
    <property type="entry name" value="2,3-DIKETO-L-GULONATE TRAP TRANSPORTER SMALL PERMEASE PROTEIN YIAM"/>
    <property type="match status" value="1"/>
</dbReference>
<organism evidence="12 13">
    <name type="scientific">Pelagibius litoralis</name>
    <dbReference type="NCBI Taxonomy" id="374515"/>
    <lineage>
        <taxon>Bacteria</taxon>
        <taxon>Pseudomonadati</taxon>
        <taxon>Pseudomonadota</taxon>
        <taxon>Alphaproteobacteria</taxon>
        <taxon>Rhodospirillales</taxon>
        <taxon>Rhodovibrionaceae</taxon>
        <taxon>Pelagibius</taxon>
    </lineage>
</organism>
<keyword evidence="7 9" id="KW-0472">Membrane</keyword>
<dbReference type="GO" id="GO:0005886">
    <property type="term" value="C:plasma membrane"/>
    <property type="evidence" value="ECO:0007669"/>
    <property type="project" value="UniProtKB-SubCell"/>
</dbReference>
<comment type="similarity">
    <text evidence="8 9">Belongs to the TRAP transporter small permease family.</text>
</comment>
<comment type="caution">
    <text evidence="12">The sequence shown here is derived from an EMBL/GenBank/DDBJ whole genome shotgun (WGS) entry which is preliminary data.</text>
</comment>
<keyword evidence="4 9" id="KW-0997">Cell inner membrane</keyword>
<evidence type="ECO:0000256" key="4">
    <source>
        <dbReference type="ARBA" id="ARBA00022519"/>
    </source>
</evidence>
<evidence type="ECO:0000313" key="12">
    <source>
        <dbReference type="EMBL" id="NIA67996.1"/>
    </source>
</evidence>
<evidence type="ECO:0000256" key="2">
    <source>
        <dbReference type="ARBA" id="ARBA00022448"/>
    </source>
</evidence>
<keyword evidence="13" id="KW-1185">Reference proteome</keyword>
<comment type="subcellular location">
    <subcellularLocation>
        <location evidence="1 9">Cell inner membrane</location>
        <topology evidence="1 9">Multi-pass membrane protein</topology>
    </subcellularLocation>
</comment>
<comment type="function">
    <text evidence="9">Part of the tripartite ATP-independent periplasmic (TRAP) transport system.</text>
</comment>
<evidence type="ECO:0000256" key="3">
    <source>
        <dbReference type="ARBA" id="ARBA00022475"/>
    </source>
</evidence>
<evidence type="ECO:0000256" key="10">
    <source>
        <dbReference type="SAM" id="MobiDB-lite"/>
    </source>
</evidence>
<feature type="transmembrane region" description="Helical" evidence="9">
    <location>
        <begin position="110"/>
        <end position="131"/>
    </location>
</feature>
<dbReference type="PANTHER" id="PTHR35011">
    <property type="entry name" value="2,3-DIKETO-L-GULONATE TRAP TRANSPORTER SMALL PERMEASE PROTEIN YIAM"/>
    <property type="match status" value="1"/>
</dbReference>
<dbReference type="EMBL" id="JAAQPH010000003">
    <property type="protein sequence ID" value="NIA67996.1"/>
    <property type="molecule type" value="Genomic_DNA"/>
</dbReference>
<gene>
    <name evidence="12" type="ORF">HBA54_05270</name>
</gene>
<evidence type="ECO:0000256" key="6">
    <source>
        <dbReference type="ARBA" id="ARBA00022989"/>
    </source>
</evidence>
<dbReference type="Pfam" id="PF04290">
    <property type="entry name" value="DctQ"/>
    <property type="match status" value="1"/>
</dbReference>
<comment type="caution">
    <text evidence="9">Lacks conserved residue(s) required for the propagation of feature annotation.</text>
</comment>
<feature type="transmembrane region" description="Helical" evidence="9">
    <location>
        <begin position="63"/>
        <end position="90"/>
    </location>
</feature>
<keyword evidence="2 9" id="KW-0813">Transport</keyword>
<proteinExistence type="inferred from homology"/>
<dbReference type="Proteomes" id="UP000761264">
    <property type="component" value="Unassembled WGS sequence"/>
</dbReference>
<comment type="subunit">
    <text evidence="9">The complex comprises the extracytoplasmic solute receptor protein and the two transmembrane proteins.</text>
</comment>
<sequence>MASCVFLQVIMRYGFNSALQWSEEVAAIAMVWAVYMGAVLCVRERFHIRIMAGVMLLPVKAATAVVVLADAIWLGFSLFMVNISIEYLGVLWTYTSTTPRLGINEFYPQSIVFIGYTLMIVRLIQLYIGWWRGGRRGVPGMRPEHDHKPPEGLNAGGPGR</sequence>
<feature type="domain" description="Tripartite ATP-independent periplasmic transporters DctQ component" evidence="11">
    <location>
        <begin position="1"/>
        <end position="132"/>
    </location>
</feature>
<feature type="transmembrane region" description="Helical" evidence="9">
    <location>
        <begin position="25"/>
        <end position="42"/>
    </location>
</feature>
<evidence type="ECO:0000256" key="7">
    <source>
        <dbReference type="ARBA" id="ARBA00023136"/>
    </source>
</evidence>
<accession>A0A967C1T5</accession>
<dbReference type="AlphaFoldDB" id="A0A967C1T5"/>
<evidence type="ECO:0000256" key="9">
    <source>
        <dbReference type="RuleBase" id="RU369079"/>
    </source>
</evidence>
<keyword evidence="6 9" id="KW-1133">Transmembrane helix</keyword>
<evidence type="ECO:0000256" key="5">
    <source>
        <dbReference type="ARBA" id="ARBA00022692"/>
    </source>
</evidence>
<dbReference type="InterPro" id="IPR055348">
    <property type="entry name" value="DctQ"/>
</dbReference>
<protein>
    <recommendedName>
        <fullName evidence="9">TRAP transporter small permease protein</fullName>
    </recommendedName>
</protein>
<evidence type="ECO:0000313" key="13">
    <source>
        <dbReference type="Proteomes" id="UP000761264"/>
    </source>
</evidence>
<evidence type="ECO:0000256" key="1">
    <source>
        <dbReference type="ARBA" id="ARBA00004429"/>
    </source>
</evidence>
<keyword evidence="3" id="KW-1003">Cell membrane</keyword>
<evidence type="ECO:0000259" key="11">
    <source>
        <dbReference type="Pfam" id="PF04290"/>
    </source>
</evidence>
<reference evidence="12" key="1">
    <citation type="submission" date="2020-03" db="EMBL/GenBank/DDBJ databases">
        <title>Genome of Pelagibius litoralis DSM 21314T.</title>
        <authorList>
            <person name="Wang G."/>
        </authorList>
    </citation>
    <scope>NUCLEOTIDE SEQUENCE</scope>
    <source>
        <strain evidence="12">DSM 21314</strain>
    </source>
</reference>
<keyword evidence="5 9" id="KW-0812">Transmembrane</keyword>
<name>A0A967C1T5_9PROT</name>